<protein>
    <recommendedName>
        <fullName evidence="1">Phosphoadenosine phosphosulphate reductase domain-containing protein</fullName>
    </recommendedName>
</protein>
<dbReference type="Pfam" id="PF01507">
    <property type="entry name" value="PAPS_reduct"/>
    <property type="match status" value="1"/>
</dbReference>
<dbReference type="Proteomes" id="UP001348492">
    <property type="component" value="Chromosome"/>
</dbReference>
<evidence type="ECO:0000259" key="1">
    <source>
        <dbReference type="Pfam" id="PF01507"/>
    </source>
</evidence>
<dbReference type="SUPFAM" id="SSF52402">
    <property type="entry name" value="Adenine nucleotide alpha hydrolases-like"/>
    <property type="match status" value="1"/>
</dbReference>
<evidence type="ECO:0000313" key="3">
    <source>
        <dbReference type="Proteomes" id="UP001348492"/>
    </source>
</evidence>
<organism evidence="2 3">
    <name type="scientific">Terrisporobacter glycolicus ATCC 14880 = DSM 1288</name>
    <dbReference type="NCBI Taxonomy" id="1121315"/>
    <lineage>
        <taxon>Bacteria</taxon>
        <taxon>Bacillati</taxon>
        <taxon>Bacillota</taxon>
        <taxon>Clostridia</taxon>
        <taxon>Peptostreptococcales</taxon>
        <taxon>Peptostreptococcaceae</taxon>
        <taxon>Terrisporobacter</taxon>
    </lineage>
</organism>
<dbReference type="PANTHER" id="PTHR43196">
    <property type="entry name" value="SULFATE ADENYLYLTRANSFERASE SUBUNIT 2"/>
    <property type="match status" value="1"/>
</dbReference>
<dbReference type="EMBL" id="CP117523">
    <property type="protein sequence ID" value="WWD84149.1"/>
    <property type="molecule type" value="Genomic_DNA"/>
</dbReference>
<dbReference type="InterPro" id="IPR014729">
    <property type="entry name" value="Rossmann-like_a/b/a_fold"/>
</dbReference>
<feature type="domain" description="Phosphoadenosine phosphosulphate reductase" evidence="1">
    <location>
        <begin position="6"/>
        <end position="184"/>
    </location>
</feature>
<dbReference type="InterPro" id="IPR002500">
    <property type="entry name" value="PAPS_reduct_dom"/>
</dbReference>
<accession>A0ABZ2EW33</accession>
<dbReference type="InterPro" id="IPR050128">
    <property type="entry name" value="Sulfate_adenylyltrnsfr_sub2"/>
</dbReference>
<gene>
    <name evidence="2" type="ORF">TEGL_25720</name>
</gene>
<proteinExistence type="predicted"/>
<dbReference type="PANTHER" id="PTHR43196:SF2">
    <property type="entry name" value="PHOSPHOADENOSINE PHOSPHOSULFATE REDUCTASE"/>
    <property type="match status" value="1"/>
</dbReference>
<dbReference type="RefSeq" id="WP_018592595.1">
    <property type="nucleotide sequence ID" value="NZ_CP117523.1"/>
</dbReference>
<evidence type="ECO:0000313" key="2">
    <source>
        <dbReference type="EMBL" id="WWD84149.1"/>
    </source>
</evidence>
<dbReference type="Gene3D" id="3.40.50.620">
    <property type="entry name" value="HUPs"/>
    <property type="match status" value="1"/>
</dbReference>
<reference evidence="2 3" key="1">
    <citation type="journal article" date="2023" name="PLoS ONE">
        <title>Genome-based metabolic and phylogenomic analysis of three Terrisporobacter species.</title>
        <authorList>
            <person name="Boer T."/>
            <person name="Bengelsdorf F.R."/>
            <person name="Bomeke M."/>
            <person name="Daniel R."/>
            <person name="Poehlein A."/>
        </authorList>
    </citation>
    <scope>NUCLEOTIDE SEQUENCE [LARGE SCALE GENOMIC DNA]</scope>
    <source>
        <strain evidence="2 3">DSM 1288</strain>
    </source>
</reference>
<name>A0ABZ2EW33_9FIRM</name>
<sequence>MTTTYIASFSGGKDSVAMVLKLIEEGWPLDRVAYIDIGLEFGEQRNIIKICERRFKELKPDLIFDRIKPKKSFEEYFYTVKKKGKFKGQIYGWPFTAGFNSWCNDRLKQRPFREYQKQFEDTIIYLGIAADEPKRLKKLESNRKAPLAEWGMTEADCLKYIKEKGFWNPMYWKFERQGCYLCPKQNNRSLKVVRRRYPFLWQHMLDMDKDSPIPFRADGTTLRELDDRFRYEESQRILEPLPLVERELFYKSEQIEF</sequence>
<keyword evidence="3" id="KW-1185">Reference proteome</keyword>